<evidence type="ECO:0000313" key="10">
    <source>
        <dbReference type="Proteomes" id="UP000824105"/>
    </source>
</evidence>
<evidence type="ECO:0000313" key="9">
    <source>
        <dbReference type="EMBL" id="HIZ61272.1"/>
    </source>
</evidence>
<feature type="domain" description="ABC transmembrane type-1" evidence="8">
    <location>
        <begin position="73"/>
        <end position="265"/>
    </location>
</feature>
<reference evidence="9" key="1">
    <citation type="journal article" date="2021" name="PeerJ">
        <title>Extensive microbial diversity within the chicken gut microbiome revealed by metagenomics and culture.</title>
        <authorList>
            <person name="Gilroy R."/>
            <person name="Ravi A."/>
            <person name="Getino M."/>
            <person name="Pursley I."/>
            <person name="Horton D.L."/>
            <person name="Alikhan N.F."/>
            <person name="Baker D."/>
            <person name="Gharbi K."/>
            <person name="Hall N."/>
            <person name="Watson M."/>
            <person name="Adriaenssens E.M."/>
            <person name="Foster-Nyarko E."/>
            <person name="Jarju S."/>
            <person name="Secka A."/>
            <person name="Antonio M."/>
            <person name="Oren A."/>
            <person name="Chaudhuri R.R."/>
            <person name="La Ragione R."/>
            <person name="Hildebrand F."/>
            <person name="Pallen M.J."/>
        </authorList>
    </citation>
    <scope>NUCLEOTIDE SEQUENCE</scope>
    <source>
        <strain evidence="9">CHK188-11489</strain>
    </source>
</reference>
<evidence type="ECO:0000256" key="4">
    <source>
        <dbReference type="ARBA" id="ARBA00022692"/>
    </source>
</evidence>
<feature type="transmembrane region" description="Helical" evidence="7">
    <location>
        <begin position="241"/>
        <end position="265"/>
    </location>
</feature>
<accession>A0A9D2FIN8</accession>
<feature type="transmembrane region" description="Helical" evidence="7">
    <location>
        <begin position="141"/>
        <end position="164"/>
    </location>
</feature>
<dbReference type="InterPro" id="IPR035906">
    <property type="entry name" value="MetI-like_sf"/>
</dbReference>
<evidence type="ECO:0000256" key="6">
    <source>
        <dbReference type="ARBA" id="ARBA00023136"/>
    </source>
</evidence>
<dbReference type="PANTHER" id="PTHR43744:SF8">
    <property type="entry name" value="SN-GLYCEROL-3-PHOSPHATE TRANSPORT SYSTEM PERMEASE PROTEIN UGPE"/>
    <property type="match status" value="1"/>
</dbReference>
<sequence>MAAKVRRISAKCVLYAFLIVAAVIWMYPFVWMLTASFKTQDEFWGSGLNIFPQHPTLENFVRSWNNANFSQYFLNTIIVTVCAVVIVLMCTSAAGYVLGRYAFPGKKALLGVFMASITIPLTFTIIPVYELLNGMHLTNSLLGLIIAECGGSHILFLMLFSSFYSGLPKEMEEAAIVDGCGFFQTYARIMFPLAKPVIVTVVIMQFIWTWNSFLMPLVLTLSKPELRTLAVGLYALQGEHVVDWTGIAAGATIAVLPVIVIFIALQKYFVDGIAGAVKS</sequence>
<keyword evidence="6 7" id="KW-0472">Membrane</keyword>
<evidence type="ECO:0000256" key="3">
    <source>
        <dbReference type="ARBA" id="ARBA00022475"/>
    </source>
</evidence>
<dbReference type="GO" id="GO:0055085">
    <property type="term" value="P:transmembrane transport"/>
    <property type="evidence" value="ECO:0007669"/>
    <property type="project" value="InterPro"/>
</dbReference>
<organism evidence="9 10">
    <name type="scientific">Candidatus Gemmiger avistercoris</name>
    <dbReference type="NCBI Taxonomy" id="2838606"/>
    <lineage>
        <taxon>Bacteria</taxon>
        <taxon>Bacillati</taxon>
        <taxon>Bacillota</taxon>
        <taxon>Clostridia</taxon>
        <taxon>Eubacteriales</taxon>
        <taxon>Gemmiger</taxon>
    </lineage>
</organism>
<dbReference type="AlphaFoldDB" id="A0A9D2FIN8"/>
<dbReference type="CDD" id="cd06261">
    <property type="entry name" value="TM_PBP2"/>
    <property type="match status" value="1"/>
</dbReference>
<evidence type="ECO:0000256" key="2">
    <source>
        <dbReference type="ARBA" id="ARBA00022448"/>
    </source>
</evidence>
<dbReference type="Gene3D" id="1.10.3720.10">
    <property type="entry name" value="MetI-like"/>
    <property type="match status" value="1"/>
</dbReference>
<feature type="transmembrane region" description="Helical" evidence="7">
    <location>
        <begin position="12"/>
        <end position="34"/>
    </location>
</feature>
<evidence type="ECO:0000256" key="5">
    <source>
        <dbReference type="ARBA" id="ARBA00022989"/>
    </source>
</evidence>
<dbReference type="PROSITE" id="PS50928">
    <property type="entry name" value="ABC_TM1"/>
    <property type="match status" value="1"/>
</dbReference>
<keyword evidence="4 7" id="KW-0812">Transmembrane</keyword>
<keyword evidence="5 7" id="KW-1133">Transmembrane helix</keyword>
<evidence type="ECO:0000256" key="1">
    <source>
        <dbReference type="ARBA" id="ARBA00004651"/>
    </source>
</evidence>
<dbReference type="PANTHER" id="PTHR43744">
    <property type="entry name" value="ABC TRANSPORTER PERMEASE PROTEIN MG189-RELATED-RELATED"/>
    <property type="match status" value="1"/>
</dbReference>
<dbReference type="InterPro" id="IPR000515">
    <property type="entry name" value="MetI-like"/>
</dbReference>
<dbReference type="SUPFAM" id="SSF161098">
    <property type="entry name" value="MetI-like"/>
    <property type="match status" value="1"/>
</dbReference>
<evidence type="ECO:0000259" key="8">
    <source>
        <dbReference type="PROSITE" id="PS50928"/>
    </source>
</evidence>
<name>A0A9D2FIN8_9FIRM</name>
<dbReference type="Pfam" id="PF00528">
    <property type="entry name" value="BPD_transp_1"/>
    <property type="match status" value="1"/>
</dbReference>
<comment type="similarity">
    <text evidence="7">Belongs to the binding-protein-dependent transport system permease family.</text>
</comment>
<dbReference type="EMBL" id="DXBF01000007">
    <property type="protein sequence ID" value="HIZ61272.1"/>
    <property type="molecule type" value="Genomic_DNA"/>
</dbReference>
<dbReference type="Proteomes" id="UP000824105">
    <property type="component" value="Unassembled WGS sequence"/>
</dbReference>
<protein>
    <submittedName>
        <fullName evidence="9">Carbohydrate ABC transporter permease</fullName>
    </submittedName>
</protein>
<gene>
    <name evidence="9" type="ORF">H9724_00655</name>
</gene>
<dbReference type="GO" id="GO:0005886">
    <property type="term" value="C:plasma membrane"/>
    <property type="evidence" value="ECO:0007669"/>
    <property type="project" value="UniProtKB-SubCell"/>
</dbReference>
<keyword evidence="3" id="KW-1003">Cell membrane</keyword>
<comment type="subcellular location">
    <subcellularLocation>
        <location evidence="1 7">Cell membrane</location>
        <topology evidence="1 7">Multi-pass membrane protein</topology>
    </subcellularLocation>
</comment>
<evidence type="ECO:0000256" key="7">
    <source>
        <dbReference type="RuleBase" id="RU363032"/>
    </source>
</evidence>
<keyword evidence="2 7" id="KW-0813">Transport</keyword>
<proteinExistence type="inferred from homology"/>
<comment type="caution">
    <text evidence="9">The sequence shown here is derived from an EMBL/GenBank/DDBJ whole genome shotgun (WGS) entry which is preliminary data.</text>
</comment>
<feature type="transmembrane region" description="Helical" evidence="7">
    <location>
        <begin position="72"/>
        <end position="97"/>
    </location>
</feature>
<feature type="transmembrane region" description="Helical" evidence="7">
    <location>
        <begin position="109"/>
        <end position="129"/>
    </location>
</feature>
<reference evidence="9" key="2">
    <citation type="submission" date="2021-04" db="EMBL/GenBank/DDBJ databases">
        <authorList>
            <person name="Gilroy R."/>
        </authorList>
    </citation>
    <scope>NUCLEOTIDE SEQUENCE</scope>
    <source>
        <strain evidence="9">CHK188-11489</strain>
    </source>
</reference>